<evidence type="ECO:0000313" key="2">
    <source>
        <dbReference type="EMBL" id="GJJ15577.1"/>
    </source>
</evidence>
<evidence type="ECO:0000256" key="1">
    <source>
        <dbReference type="SAM" id="MobiDB-lite"/>
    </source>
</evidence>
<dbReference type="Proteomes" id="UP001050691">
    <property type="component" value="Unassembled WGS sequence"/>
</dbReference>
<keyword evidence="3" id="KW-1185">Reference proteome</keyword>
<name>A0AAV5AP51_9AGAM</name>
<feature type="compositionally biased region" description="Basic and acidic residues" evidence="1">
    <location>
        <begin position="35"/>
        <end position="51"/>
    </location>
</feature>
<reference evidence="2" key="1">
    <citation type="submission" date="2021-10" db="EMBL/GenBank/DDBJ databases">
        <title>De novo Genome Assembly of Clathrus columnatus (Basidiomycota, Fungi) Using Illumina and Nanopore Sequence Data.</title>
        <authorList>
            <person name="Ogiso-Tanaka E."/>
            <person name="Itagaki H."/>
            <person name="Hosoya T."/>
            <person name="Hosaka K."/>
        </authorList>
    </citation>
    <scope>NUCLEOTIDE SEQUENCE</scope>
    <source>
        <strain evidence="2">MO-923</strain>
    </source>
</reference>
<dbReference type="InterPro" id="IPR039340">
    <property type="entry name" value="Tfc4/TFIIIC-102/Sfc4"/>
</dbReference>
<dbReference type="Gene3D" id="1.25.40.10">
    <property type="entry name" value="Tetratricopeptide repeat domain"/>
    <property type="match status" value="3"/>
</dbReference>
<evidence type="ECO:0000313" key="3">
    <source>
        <dbReference type="Proteomes" id="UP001050691"/>
    </source>
</evidence>
<dbReference type="EMBL" id="BPWL01000011">
    <property type="protein sequence ID" value="GJJ15577.1"/>
    <property type="molecule type" value="Genomic_DNA"/>
</dbReference>
<evidence type="ECO:0008006" key="4">
    <source>
        <dbReference type="Google" id="ProtNLM"/>
    </source>
</evidence>
<feature type="compositionally biased region" description="Acidic residues" evidence="1">
    <location>
        <begin position="1"/>
        <end position="34"/>
    </location>
</feature>
<dbReference type="SUPFAM" id="SSF48452">
    <property type="entry name" value="TPR-like"/>
    <property type="match status" value="2"/>
</dbReference>
<proteinExistence type="predicted"/>
<dbReference type="GO" id="GO:0000127">
    <property type="term" value="C:transcription factor TFIIIC complex"/>
    <property type="evidence" value="ECO:0007669"/>
    <property type="project" value="TreeGrafter"/>
</dbReference>
<accession>A0AAV5AP51</accession>
<dbReference type="PANTHER" id="PTHR23082">
    <property type="entry name" value="TRANSCRIPTION INITIATION FACTOR IIIC TFIIIC , POLYPEPTIDE 3-RELATED"/>
    <property type="match status" value="1"/>
</dbReference>
<organism evidence="2 3">
    <name type="scientific">Clathrus columnatus</name>
    <dbReference type="NCBI Taxonomy" id="1419009"/>
    <lineage>
        <taxon>Eukaryota</taxon>
        <taxon>Fungi</taxon>
        <taxon>Dikarya</taxon>
        <taxon>Basidiomycota</taxon>
        <taxon>Agaricomycotina</taxon>
        <taxon>Agaricomycetes</taxon>
        <taxon>Phallomycetidae</taxon>
        <taxon>Phallales</taxon>
        <taxon>Clathraceae</taxon>
        <taxon>Clathrus</taxon>
    </lineage>
</organism>
<dbReference type="InterPro" id="IPR011990">
    <property type="entry name" value="TPR-like_helical_dom_sf"/>
</dbReference>
<feature type="region of interest" description="Disordered" evidence="1">
    <location>
        <begin position="1"/>
        <end position="59"/>
    </location>
</feature>
<dbReference type="PANTHER" id="PTHR23082:SF0">
    <property type="entry name" value="GENERAL TRANSCRIPTION FACTOR 3C POLYPEPTIDE 3"/>
    <property type="match status" value="1"/>
</dbReference>
<comment type="caution">
    <text evidence="2">The sequence shown here is derived from an EMBL/GenBank/DDBJ whole genome shotgun (WGS) entry which is preliminary data.</text>
</comment>
<dbReference type="AlphaFoldDB" id="A0AAV5AP51"/>
<gene>
    <name evidence="2" type="ORF">Clacol_009855</name>
</gene>
<protein>
    <recommendedName>
        <fullName evidence="4">General transcription factor 3C polypeptide 3</fullName>
    </recommendedName>
</protein>
<sequence length="967" mass="110314">MDSDYGIESFENYEEAEGWEEETDNSSYDEDLPDFFERDSDKDASDNKEQPDPENSVENAIEGDFNRLVNNIKKTGAAATSSSIWDISIEEAEGFDLREELRTASGIGKRKRRYRIKRGPRDQPILSQQVKSLIGDANAAYVSRNIPETIRLMEEVIRIEPRESSSWTTLALCYADLGEPKTSLKLNIIGAHLLHDVDREFGYLQQALYCFRKACSLDPHDVNAQWERAAVAKELGDLRTAKTALLIILKRYPHDVGALEELRPVLVELSEVPFGIELYQNAFDFYQASYPSGKTKDMAGDEVLGGGFNEIHIIVLADFYNSVHDPEKSIHTIRQGARWLQGRLDQRFWDNEVDDREFDVPEYPRQDRAAFLDDVSYPLDINLRHRLAIARFMLGDHEEGKMHSGIILQNDIKEHAVLFTEIADAMFEQQLYQDALAIYEDLSADETTSSFKVVFQAAACQRNLGHFKEASEIYQHIITGDPDNIEAKMKLAELYEALDEPRKALNLVYEVIDTRKRGIIREAQAVADINTPQPTASSLFIEKGRAKSKKVKRGMTLSQLQALELENEAATKAGFEAVNHLTPKVKAGDEQATVAWLVEAEKLIESFREVKPLFPSTRVEFRGMPAWRRGQKKVKQYAESVEENMASRLELGLEYENISSKNGKKPGKVTEFRCVSFDEWLLLYIEYAFLLTQRNQYPLAEEVLRHAMQSVVFQEPAMANSLRLALAACAIRVKAYDTVVSMCRKLINCHQFNNGPPRLLLACLASGMLSVDAFIDPRLQKHLSREVRLSHAVVDGKEVKWNPHVRRYHLTGADEGEEHEDMNTEQTTIPDKPTKNNPVLICIYGQLCVAAKSYQSAIFYLLHAYEYQPKDPVICLSLAIAYLGRAMQRQADNRHYMIAELVKAFFTTLRSTTNVFYKNRRRIDTWIPRFGRYVGLSREAAYNLSLIYMATGAKQLAKDLYRRWLSI</sequence>
<dbReference type="GO" id="GO:0006383">
    <property type="term" value="P:transcription by RNA polymerase III"/>
    <property type="evidence" value="ECO:0007669"/>
    <property type="project" value="InterPro"/>
</dbReference>